<protein>
    <recommendedName>
        <fullName evidence="5">Nitrogen fixation protein FixH</fullName>
    </recommendedName>
</protein>
<organism evidence="3 4">
    <name type="scientific">Paracidovorax wautersii</name>
    <dbReference type="NCBI Taxonomy" id="1177982"/>
    <lineage>
        <taxon>Bacteria</taxon>
        <taxon>Pseudomonadati</taxon>
        <taxon>Pseudomonadota</taxon>
        <taxon>Betaproteobacteria</taxon>
        <taxon>Burkholderiales</taxon>
        <taxon>Comamonadaceae</taxon>
        <taxon>Paracidovorax</taxon>
    </lineage>
</organism>
<dbReference type="RefSeq" id="WP_309829185.1">
    <property type="nucleotide sequence ID" value="NZ_JAVIZX010000001.1"/>
</dbReference>
<feature type="region of interest" description="Disordered" evidence="1">
    <location>
        <begin position="69"/>
        <end position="90"/>
    </location>
</feature>
<sequence length="90" mass="10002">MSVQSMKTAAGTPWWKYGHVWMVIAGPAVVVVAGFFTLWLAMRQPDPVLAEDYYQRGIDINKTLQQSDTSMAPALKGRNHAATPVEDQPR</sequence>
<evidence type="ECO:0000256" key="2">
    <source>
        <dbReference type="SAM" id="Phobius"/>
    </source>
</evidence>
<keyword evidence="4" id="KW-1185">Reference proteome</keyword>
<feature type="transmembrane region" description="Helical" evidence="2">
    <location>
        <begin position="20"/>
        <end position="41"/>
    </location>
</feature>
<dbReference type="InterPro" id="IPR008620">
    <property type="entry name" value="FixH"/>
</dbReference>
<dbReference type="EMBL" id="JAVIZX010000001">
    <property type="protein sequence ID" value="MDR6214878.1"/>
    <property type="molecule type" value="Genomic_DNA"/>
</dbReference>
<dbReference type="Proteomes" id="UP001267710">
    <property type="component" value="Unassembled WGS sequence"/>
</dbReference>
<accession>A0ABU1ICD2</accession>
<proteinExistence type="predicted"/>
<dbReference type="Pfam" id="PF05751">
    <property type="entry name" value="FixH"/>
    <property type="match status" value="1"/>
</dbReference>
<name>A0ABU1ICD2_9BURK</name>
<keyword evidence="2" id="KW-0812">Transmembrane</keyword>
<gene>
    <name evidence="3" type="ORF">QE399_002567</name>
</gene>
<keyword evidence="2" id="KW-1133">Transmembrane helix</keyword>
<evidence type="ECO:0000256" key="1">
    <source>
        <dbReference type="SAM" id="MobiDB-lite"/>
    </source>
</evidence>
<reference evidence="3 4" key="1">
    <citation type="submission" date="2023-08" db="EMBL/GenBank/DDBJ databases">
        <title>Functional and genomic diversity of the sorghum phyllosphere microbiome.</title>
        <authorList>
            <person name="Shade A."/>
        </authorList>
    </citation>
    <scope>NUCLEOTIDE SEQUENCE [LARGE SCALE GENOMIC DNA]</scope>
    <source>
        <strain evidence="3 4">SORGH_AS_0335</strain>
    </source>
</reference>
<evidence type="ECO:0000313" key="3">
    <source>
        <dbReference type="EMBL" id="MDR6214878.1"/>
    </source>
</evidence>
<evidence type="ECO:0008006" key="5">
    <source>
        <dbReference type="Google" id="ProtNLM"/>
    </source>
</evidence>
<evidence type="ECO:0000313" key="4">
    <source>
        <dbReference type="Proteomes" id="UP001267710"/>
    </source>
</evidence>
<comment type="caution">
    <text evidence="3">The sequence shown here is derived from an EMBL/GenBank/DDBJ whole genome shotgun (WGS) entry which is preliminary data.</text>
</comment>
<keyword evidence="2" id="KW-0472">Membrane</keyword>